<dbReference type="EMBL" id="JABBWK010000068">
    <property type="protein sequence ID" value="KAG1895293.1"/>
    <property type="molecule type" value="Genomic_DNA"/>
</dbReference>
<dbReference type="Proteomes" id="UP001195769">
    <property type="component" value="Unassembled WGS sequence"/>
</dbReference>
<feature type="signal peptide" evidence="1">
    <location>
        <begin position="1"/>
        <end position="17"/>
    </location>
</feature>
<dbReference type="GeneID" id="64657129"/>
<evidence type="ECO:0000313" key="2">
    <source>
        <dbReference type="EMBL" id="KAG1895293.1"/>
    </source>
</evidence>
<gene>
    <name evidence="2" type="ORF">F5891DRAFT_1059400</name>
</gene>
<evidence type="ECO:0000313" key="3">
    <source>
        <dbReference type="Proteomes" id="UP001195769"/>
    </source>
</evidence>
<keyword evidence="3" id="KW-1185">Reference proteome</keyword>
<organism evidence="2 3">
    <name type="scientific">Suillus fuscotomentosus</name>
    <dbReference type="NCBI Taxonomy" id="1912939"/>
    <lineage>
        <taxon>Eukaryota</taxon>
        <taxon>Fungi</taxon>
        <taxon>Dikarya</taxon>
        <taxon>Basidiomycota</taxon>
        <taxon>Agaricomycotina</taxon>
        <taxon>Agaricomycetes</taxon>
        <taxon>Agaricomycetidae</taxon>
        <taxon>Boletales</taxon>
        <taxon>Suillineae</taxon>
        <taxon>Suillaceae</taxon>
        <taxon>Suillus</taxon>
    </lineage>
</organism>
<feature type="chain" id="PRO_5042015299" description="Hydrophobin" evidence="1">
    <location>
        <begin position="18"/>
        <end position="91"/>
    </location>
</feature>
<proteinExistence type="predicted"/>
<dbReference type="RefSeq" id="XP_041220869.1">
    <property type="nucleotide sequence ID" value="XM_041362831.1"/>
</dbReference>
<accession>A0AAD4DZ43</accession>
<protein>
    <recommendedName>
        <fullName evidence="4">Hydrophobin</fullName>
    </recommendedName>
</protein>
<evidence type="ECO:0008006" key="4">
    <source>
        <dbReference type="Google" id="ProtNLM"/>
    </source>
</evidence>
<keyword evidence="1" id="KW-0732">Signal</keyword>
<name>A0AAD4DZ43_9AGAM</name>
<comment type="caution">
    <text evidence="2">The sequence shown here is derived from an EMBL/GenBank/DDBJ whole genome shotgun (WGS) entry which is preliminary data.</text>
</comment>
<dbReference type="AlphaFoldDB" id="A0AAD4DZ43"/>
<reference evidence="2" key="1">
    <citation type="journal article" date="2020" name="New Phytol.">
        <title>Comparative genomics reveals dynamic genome evolution in host specialist ectomycorrhizal fungi.</title>
        <authorList>
            <person name="Lofgren L.A."/>
            <person name="Nguyen N.H."/>
            <person name="Vilgalys R."/>
            <person name="Ruytinx J."/>
            <person name="Liao H.L."/>
            <person name="Branco S."/>
            <person name="Kuo A."/>
            <person name="LaButti K."/>
            <person name="Lipzen A."/>
            <person name="Andreopoulos W."/>
            <person name="Pangilinan J."/>
            <person name="Riley R."/>
            <person name="Hundley H."/>
            <person name="Na H."/>
            <person name="Barry K."/>
            <person name="Grigoriev I.V."/>
            <person name="Stajich J.E."/>
            <person name="Kennedy P.G."/>
        </authorList>
    </citation>
    <scope>NUCLEOTIDE SEQUENCE</scope>
    <source>
        <strain evidence="2">FC203</strain>
    </source>
</reference>
<evidence type="ECO:0000256" key="1">
    <source>
        <dbReference type="SAM" id="SignalP"/>
    </source>
</evidence>
<sequence length="91" mass="9051">MFTHLLVLLCASVSMIATPAPEPNVVVVGQNVGGCASGFPTCCAAVSDDYSSGTGCTTVPTVNACGNSMTVLCCQDASTVEMIGAAGNCTR</sequence>